<dbReference type="Pfam" id="PF13855">
    <property type="entry name" value="LRR_8"/>
    <property type="match status" value="1"/>
</dbReference>
<keyword evidence="3" id="KW-0677">Repeat</keyword>
<feature type="compositionally biased region" description="Low complexity" evidence="4">
    <location>
        <begin position="118"/>
        <end position="129"/>
    </location>
</feature>
<dbReference type="InterPro" id="IPR032675">
    <property type="entry name" value="LRR_dom_sf"/>
</dbReference>
<evidence type="ECO:0000313" key="6">
    <source>
        <dbReference type="Proteomes" id="UP001187471"/>
    </source>
</evidence>
<dbReference type="Proteomes" id="UP001187471">
    <property type="component" value="Unassembled WGS sequence"/>
</dbReference>
<sequence length="312" mass="33093">MELVLSDSPLNVRGCAVLHGSAMDGNGGGEDDDVAGVDLLHEVGATTLDSSCSTADAVLPAVSPHATLDPDWAIVTLSQGFLLRAPDFSSDSEKSVLLLDCDESSDVVRRLAGQSSAHTAASSSSSSSGSRKRDKVGEVSGSSSKFAKRSRARMWRYFSTGSQVKNLHGDPILPSATTLLTLSHQEALIKVKTKSIPLAYWVKILAVYSVTDLSCDKFMGLMPLEIGNLVNTRSLKLSHNCLSGIIPTTFSNLKGIGSMDLSFNKLSGGIPSQLANTNGLGSFNVSFNNFSGMIPMQTIFKLLMSKRKSTSL</sequence>
<keyword evidence="2" id="KW-0433">Leucine-rich repeat</keyword>
<dbReference type="PANTHER" id="PTHR48062:SF21">
    <property type="entry name" value="RECEPTOR-LIKE PROTEIN 12"/>
    <property type="match status" value="1"/>
</dbReference>
<comment type="caution">
    <text evidence="5">The sequence shown here is derived from an EMBL/GenBank/DDBJ whole genome shotgun (WGS) entry which is preliminary data.</text>
</comment>
<evidence type="ECO:0000256" key="4">
    <source>
        <dbReference type="SAM" id="MobiDB-lite"/>
    </source>
</evidence>
<dbReference type="InterPro" id="IPR001611">
    <property type="entry name" value="Leu-rich_rpt"/>
</dbReference>
<evidence type="ECO:0000313" key="5">
    <source>
        <dbReference type="EMBL" id="KAK2993533.1"/>
    </source>
</evidence>
<dbReference type="SUPFAM" id="SSF52058">
    <property type="entry name" value="L domain-like"/>
    <property type="match status" value="1"/>
</dbReference>
<dbReference type="PANTHER" id="PTHR48062">
    <property type="entry name" value="RECEPTOR-LIKE PROTEIN 14"/>
    <property type="match status" value="1"/>
</dbReference>
<dbReference type="EMBL" id="JAVXUO010000305">
    <property type="protein sequence ID" value="KAK2993533.1"/>
    <property type="molecule type" value="Genomic_DNA"/>
</dbReference>
<protein>
    <submittedName>
        <fullName evidence="5">Uncharacterized protein</fullName>
    </submittedName>
</protein>
<organism evidence="5 6">
    <name type="scientific">Escallonia rubra</name>
    <dbReference type="NCBI Taxonomy" id="112253"/>
    <lineage>
        <taxon>Eukaryota</taxon>
        <taxon>Viridiplantae</taxon>
        <taxon>Streptophyta</taxon>
        <taxon>Embryophyta</taxon>
        <taxon>Tracheophyta</taxon>
        <taxon>Spermatophyta</taxon>
        <taxon>Magnoliopsida</taxon>
        <taxon>eudicotyledons</taxon>
        <taxon>Gunneridae</taxon>
        <taxon>Pentapetalae</taxon>
        <taxon>asterids</taxon>
        <taxon>campanulids</taxon>
        <taxon>Escalloniales</taxon>
        <taxon>Escalloniaceae</taxon>
        <taxon>Escallonia</taxon>
    </lineage>
</organism>
<dbReference type="Gene3D" id="3.80.10.10">
    <property type="entry name" value="Ribonuclease Inhibitor"/>
    <property type="match status" value="1"/>
</dbReference>
<evidence type="ECO:0000256" key="2">
    <source>
        <dbReference type="ARBA" id="ARBA00022614"/>
    </source>
</evidence>
<accession>A0AA88RZV7</accession>
<name>A0AA88RZV7_9ASTE</name>
<feature type="region of interest" description="Disordered" evidence="4">
    <location>
        <begin position="118"/>
        <end position="145"/>
    </location>
</feature>
<evidence type="ECO:0000256" key="1">
    <source>
        <dbReference type="ARBA" id="ARBA00009592"/>
    </source>
</evidence>
<proteinExistence type="inferred from homology"/>
<gene>
    <name evidence="5" type="ORF">RJ640_007365</name>
</gene>
<keyword evidence="6" id="KW-1185">Reference proteome</keyword>
<dbReference type="AlphaFoldDB" id="A0AA88RZV7"/>
<dbReference type="InterPro" id="IPR051502">
    <property type="entry name" value="RLP_Defense_Trigger"/>
</dbReference>
<reference evidence="5" key="1">
    <citation type="submission" date="2022-12" db="EMBL/GenBank/DDBJ databases">
        <title>Draft genome assemblies for two species of Escallonia (Escalloniales).</title>
        <authorList>
            <person name="Chanderbali A."/>
            <person name="Dervinis C."/>
            <person name="Anghel I."/>
            <person name="Soltis D."/>
            <person name="Soltis P."/>
            <person name="Zapata F."/>
        </authorList>
    </citation>
    <scope>NUCLEOTIDE SEQUENCE</scope>
    <source>
        <strain evidence="5">UCBG92.1500</strain>
        <tissue evidence="5">Leaf</tissue>
    </source>
</reference>
<comment type="similarity">
    <text evidence="1">Belongs to the RLP family.</text>
</comment>
<evidence type="ECO:0000256" key="3">
    <source>
        <dbReference type="ARBA" id="ARBA00022737"/>
    </source>
</evidence>